<accession>A0A498DDG9</accession>
<sequence>MPVHVYLTFNGDCEEAVLYYADVFQTEKPEIMYFKDVPPSDEMPLTKETENLVLHARIQIDGNPIMFSDVFPGMDYTIGNNINVTVVHHDEEYIRNAFEKLGVNGKVGMELQETFWSPCYGSVTDKFGVEWQLSVEKDGN</sequence>
<evidence type="ECO:0000259" key="1">
    <source>
        <dbReference type="Pfam" id="PF06983"/>
    </source>
</evidence>
<dbReference type="AlphaFoldDB" id="A0A498DDG9"/>
<dbReference type="PANTHER" id="PTHR33990:SF1">
    <property type="entry name" value="PROTEIN YJDN"/>
    <property type="match status" value="1"/>
</dbReference>
<dbReference type="SUPFAM" id="SSF54593">
    <property type="entry name" value="Glyoxalase/Bleomycin resistance protein/Dihydroxybiphenyl dioxygenase"/>
    <property type="match status" value="1"/>
</dbReference>
<organism evidence="2 3">
    <name type="scientific">Oceanobacillus piezotolerans</name>
    <dbReference type="NCBI Taxonomy" id="2448030"/>
    <lineage>
        <taxon>Bacteria</taxon>
        <taxon>Bacillati</taxon>
        <taxon>Bacillota</taxon>
        <taxon>Bacilli</taxon>
        <taxon>Bacillales</taxon>
        <taxon>Bacillaceae</taxon>
        <taxon>Oceanobacillus</taxon>
    </lineage>
</organism>
<dbReference type="PANTHER" id="PTHR33990">
    <property type="entry name" value="PROTEIN YJDN-RELATED"/>
    <property type="match status" value="1"/>
</dbReference>
<evidence type="ECO:0000313" key="2">
    <source>
        <dbReference type="EMBL" id="RLL46710.1"/>
    </source>
</evidence>
<proteinExistence type="predicted"/>
<dbReference type="Pfam" id="PF06983">
    <property type="entry name" value="3-dmu-9_3-mt"/>
    <property type="match status" value="1"/>
</dbReference>
<feature type="domain" description="PhnB-like" evidence="1">
    <location>
        <begin position="5"/>
        <end position="133"/>
    </location>
</feature>
<keyword evidence="3" id="KW-1185">Reference proteome</keyword>
<comment type="caution">
    <text evidence="2">The sequence shown here is derived from an EMBL/GenBank/DDBJ whole genome shotgun (WGS) entry which is preliminary data.</text>
</comment>
<protein>
    <submittedName>
        <fullName evidence="2">VOC family protein</fullName>
    </submittedName>
</protein>
<dbReference type="OrthoDB" id="9795306at2"/>
<dbReference type="CDD" id="cd06588">
    <property type="entry name" value="PhnB_like"/>
    <property type="match status" value="1"/>
</dbReference>
<dbReference type="Proteomes" id="UP000270219">
    <property type="component" value="Unassembled WGS sequence"/>
</dbReference>
<evidence type="ECO:0000313" key="3">
    <source>
        <dbReference type="Proteomes" id="UP000270219"/>
    </source>
</evidence>
<dbReference type="InterPro" id="IPR028973">
    <property type="entry name" value="PhnB-like"/>
</dbReference>
<gene>
    <name evidence="2" type="ORF">D8M04_05770</name>
</gene>
<dbReference type="InterPro" id="IPR029068">
    <property type="entry name" value="Glyas_Bleomycin-R_OHBP_Dase"/>
</dbReference>
<reference evidence="2 3" key="1">
    <citation type="submission" date="2018-10" db="EMBL/GenBank/DDBJ databases">
        <title>Oceanobacillus sp. YLB-02 draft genome.</title>
        <authorList>
            <person name="Yu L."/>
        </authorList>
    </citation>
    <scope>NUCLEOTIDE SEQUENCE [LARGE SCALE GENOMIC DNA]</scope>
    <source>
        <strain evidence="2 3">YLB-02</strain>
    </source>
</reference>
<dbReference type="EMBL" id="RCHR01000002">
    <property type="protein sequence ID" value="RLL46710.1"/>
    <property type="molecule type" value="Genomic_DNA"/>
</dbReference>
<name>A0A498DDG9_9BACI</name>
<dbReference type="Gene3D" id="3.10.180.10">
    <property type="entry name" value="2,3-Dihydroxybiphenyl 1,2-Dioxygenase, domain 1"/>
    <property type="match status" value="1"/>
</dbReference>
<dbReference type="RefSeq" id="WP_121521961.1">
    <property type="nucleotide sequence ID" value="NZ_RCHR01000002.1"/>
</dbReference>